<evidence type="ECO:0000256" key="13">
    <source>
        <dbReference type="ARBA" id="ARBA00023136"/>
    </source>
</evidence>
<name>A0A1I6Q706_9EURY</name>
<feature type="transmembrane region" description="Helical" evidence="19">
    <location>
        <begin position="35"/>
        <end position="54"/>
    </location>
</feature>
<dbReference type="Pfam" id="PF02654">
    <property type="entry name" value="CobS"/>
    <property type="match status" value="1"/>
</dbReference>
<dbReference type="GO" id="GO:0005886">
    <property type="term" value="C:plasma membrane"/>
    <property type="evidence" value="ECO:0007669"/>
    <property type="project" value="UniProtKB-SubCell"/>
</dbReference>
<feature type="transmembrane region" description="Helical" evidence="19">
    <location>
        <begin position="61"/>
        <end position="80"/>
    </location>
</feature>
<dbReference type="EMBL" id="FOZS01000001">
    <property type="protein sequence ID" value="SFS48105.1"/>
    <property type="molecule type" value="Genomic_DNA"/>
</dbReference>
<evidence type="ECO:0000256" key="8">
    <source>
        <dbReference type="ARBA" id="ARBA00022573"/>
    </source>
</evidence>
<comment type="similarity">
    <text evidence="4 19">Belongs to the CobS family.</text>
</comment>
<dbReference type="OrthoDB" id="11748at2157"/>
<dbReference type="AlphaFoldDB" id="A0A1I6Q706"/>
<evidence type="ECO:0000256" key="19">
    <source>
        <dbReference type="HAMAP-Rule" id="MF_00719"/>
    </source>
</evidence>
<dbReference type="UniPathway" id="UPA00148">
    <property type="reaction ID" value="UER00238"/>
</dbReference>
<dbReference type="RefSeq" id="WP_092902315.1">
    <property type="nucleotide sequence ID" value="NZ_FOZS01000001.1"/>
</dbReference>
<evidence type="ECO:0000256" key="7">
    <source>
        <dbReference type="ARBA" id="ARBA00022475"/>
    </source>
</evidence>
<evidence type="ECO:0000256" key="15">
    <source>
        <dbReference type="ARBA" id="ARBA00032605"/>
    </source>
</evidence>
<feature type="transmembrane region" description="Helical" evidence="19">
    <location>
        <begin position="200"/>
        <end position="218"/>
    </location>
</feature>
<evidence type="ECO:0000313" key="21">
    <source>
        <dbReference type="Proteomes" id="UP000199199"/>
    </source>
</evidence>
<dbReference type="InterPro" id="IPR003805">
    <property type="entry name" value="CobS"/>
</dbReference>
<keyword evidence="10 19" id="KW-0812">Transmembrane</keyword>
<evidence type="ECO:0000256" key="18">
    <source>
        <dbReference type="ARBA" id="ARBA00049504"/>
    </source>
</evidence>
<evidence type="ECO:0000256" key="16">
    <source>
        <dbReference type="ARBA" id="ARBA00032853"/>
    </source>
</evidence>
<dbReference type="GO" id="GO:0009236">
    <property type="term" value="P:cobalamin biosynthetic process"/>
    <property type="evidence" value="ECO:0007669"/>
    <property type="project" value="UniProtKB-UniRule"/>
</dbReference>
<evidence type="ECO:0000256" key="1">
    <source>
        <dbReference type="ARBA" id="ARBA00001946"/>
    </source>
</evidence>
<evidence type="ECO:0000256" key="12">
    <source>
        <dbReference type="ARBA" id="ARBA00022989"/>
    </source>
</evidence>
<comment type="cofactor">
    <cofactor evidence="1 19">
        <name>Mg(2+)</name>
        <dbReference type="ChEBI" id="CHEBI:18420"/>
    </cofactor>
</comment>
<feature type="transmembrane region" description="Helical" evidence="19">
    <location>
        <begin position="174"/>
        <end position="193"/>
    </location>
</feature>
<accession>A0A1I6Q706</accession>
<evidence type="ECO:0000256" key="17">
    <source>
        <dbReference type="ARBA" id="ARBA00048623"/>
    </source>
</evidence>
<feature type="transmembrane region" description="Helical" evidence="19">
    <location>
        <begin position="110"/>
        <end position="131"/>
    </location>
</feature>
<proteinExistence type="inferred from homology"/>
<feature type="transmembrane region" description="Helical" evidence="19">
    <location>
        <begin position="138"/>
        <end position="162"/>
    </location>
</feature>
<gene>
    <name evidence="19" type="primary">cobS</name>
    <name evidence="20" type="ORF">SAMN04488556_1020</name>
</gene>
<protein>
    <recommendedName>
        <fullName evidence="6 19">Adenosylcobinamide-GDP ribazoletransferase</fullName>
        <ecNumber evidence="5 19">2.7.8.26</ecNumber>
    </recommendedName>
    <alternativeName>
        <fullName evidence="16 19">Cobalamin synthase</fullName>
    </alternativeName>
    <alternativeName>
        <fullName evidence="15 19">Cobalamin-5'-phosphate synthase</fullName>
    </alternativeName>
</protein>
<evidence type="ECO:0000256" key="6">
    <source>
        <dbReference type="ARBA" id="ARBA00015850"/>
    </source>
</evidence>
<evidence type="ECO:0000313" key="20">
    <source>
        <dbReference type="EMBL" id="SFS48105.1"/>
    </source>
</evidence>
<organism evidence="20 21">
    <name type="scientific">Halostagnicola kamekurae</name>
    <dbReference type="NCBI Taxonomy" id="619731"/>
    <lineage>
        <taxon>Archaea</taxon>
        <taxon>Methanobacteriati</taxon>
        <taxon>Methanobacteriota</taxon>
        <taxon>Stenosarchaea group</taxon>
        <taxon>Halobacteria</taxon>
        <taxon>Halobacteriales</taxon>
        <taxon>Natrialbaceae</taxon>
        <taxon>Halostagnicola</taxon>
    </lineage>
</organism>
<keyword evidence="7 19" id="KW-1003">Cell membrane</keyword>
<dbReference type="Proteomes" id="UP000199199">
    <property type="component" value="Unassembled WGS sequence"/>
</dbReference>
<dbReference type="GO" id="GO:0008818">
    <property type="term" value="F:cobalamin 5'-phosphate synthase activity"/>
    <property type="evidence" value="ECO:0007669"/>
    <property type="project" value="UniProtKB-UniRule"/>
</dbReference>
<dbReference type="NCBIfam" id="TIGR00317">
    <property type="entry name" value="cobS"/>
    <property type="match status" value="1"/>
</dbReference>
<keyword evidence="21" id="KW-1185">Reference proteome</keyword>
<keyword evidence="12 19" id="KW-1133">Transmembrane helix</keyword>
<comment type="pathway">
    <text evidence="3 19">Cofactor biosynthesis; adenosylcobalamin biosynthesis; adenosylcobalamin from cob(II)yrinate a,c-diamide: step 7/7.</text>
</comment>
<keyword evidence="9 19" id="KW-0808">Transferase</keyword>
<evidence type="ECO:0000256" key="3">
    <source>
        <dbReference type="ARBA" id="ARBA00004663"/>
    </source>
</evidence>
<keyword evidence="8 19" id="KW-0169">Cobalamin biosynthesis</keyword>
<evidence type="ECO:0000256" key="10">
    <source>
        <dbReference type="ARBA" id="ARBA00022692"/>
    </source>
</evidence>
<evidence type="ECO:0000256" key="4">
    <source>
        <dbReference type="ARBA" id="ARBA00010561"/>
    </source>
</evidence>
<comment type="catalytic activity">
    <reaction evidence="18 19">
        <text>alpha-ribazole 5'-phosphate + adenosylcob(III)inamide-GDP = adenosylcob(III)alamin 5'-phosphate + GMP + H(+)</text>
        <dbReference type="Rhea" id="RHEA:23560"/>
        <dbReference type="ChEBI" id="CHEBI:15378"/>
        <dbReference type="ChEBI" id="CHEBI:57918"/>
        <dbReference type="ChEBI" id="CHEBI:58115"/>
        <dbReference type="ChEBI" id="CHEBI:60487"/>
        <dbReference type="ChEBI" id="CHEBI:60493"/>
        <dbReference type="EC" id="2.7.8.26"/>
    </reaction>
</comment>
<evidence type="ECO:0000256" key="11">
    <source>
        <dbReference type="ARBA" id="ARBA00022842"/>
    </source>
</evidence>
<evidence type="ECO:0000256" key="14">
    <source>
        <dbReference type="ARBA" id="ARBA00025228"/>
    </source>
</evidence>
<evidence type="ECO:0000256" key="2">
    <source>
        <dbReference type="ARBA" id="ARBA00004651"/>
    </source>
</evidence>
<keyword evidence="13 19" id="KW-0472">Membrane</keyword>
<dbReference type="PANTHER" id="PTHR34148">
    <property type="entry name" value="ADENOSYLCOBINAMIDE-GDP RIBAZOLETRANSFERASE"/>
    <property type="match status" value="1"/>
</dbReference>
<comment type="subcellular location">
    <subcellularLocation>
        <location evidence="2 19">Cell membrane</location>
        <topology evidence="2 19">Multi-pass membrane protein</topology>
    </subcellularLocation>
</comment>
<reference evidence="21" key="1">
    <citation type="submission" date="2016-10" db="EMBL/GenBank/DDBJ databases">
        <authorList>
            <person name="Varghese N."/>
            <person name="Submissions S."/>
        </authorList>
    </citation>
    <scope>NUCLEOTIDE SEQUENCE [LARGE SCALE GENOMIC DNA]</scope>
    <source>
        <strain evidence="21">DSM 22427</strain>
    </source>
</reference>
<dbReference type="EC" id="2.7.8.26" evidence="5 19"/>
<comment type="function">
    <text evidence="14 19">Joins adenosylcobinamide-GDP and alpha-ribazole to generate adenosylcobalamin (Ado-cobalamin). Also synthesizes adenosylcobalamin 5'-phosphate from adenosylcobinamide-GDP and alpha-ribazole 5'-phosphate.</text>
</comment>
<sequence length="252" mass="25758">MDLLPSALRGAIGFLTRLPISQETDDWEAFRSSPWTFPLVGYLVGWLVAIPLLLTDYIPAATVALAYPLAVYAVTGIHHLDGVADLGDALVVHGDLEKRRAVLSDTTTGVGAILAVSVVVAALALGGLALADLRVIDAIGIVLVAEIATKLGLAAMATLGSTEHEGMGKSLTDAVSPLGIVVPLLIAVAVIALTWPTQTAVVTAVGALLGTAFAWALAGRYLGGISGDIFGAANEIGRVAGVHAGVIAWMLL</sequence>
<keyword evidence="11 19" id="KW-0460">Magnesium</keyword>
<dbReference type="GO" id="GO:0051073">
    <property type="term" value="F:adenosylcobinamide-GDP ribazoletransferase activity"/>
    <property type="evidence" value="ECO:0007669"/>
    <property type="project" value="UniProtKB-UniRule"/>
</dbReference>
<evidence type="ECO:0000256" key="5">
    <source>
        <dbReference type="ARBA" id="ARBA00013200"/>
    </source>
</evidence>
<dbReference type="HAMAP" id="MF_00719">
    <property type="entry name" value="CobS"/>
    <property type="match status" value="1"/>
</dbReference>
<comment type="catalytic activity">
    <reaction evidence="17 19">
        <text>alpha-ribazole + adenosylcob(III)inamide-GDP = adenosylcob(III)alamin + GMP + H(+)</text>
        <dbReference type="Rhea" id="RHEA:16049"/>
        <dbReference type="ChEBI" id="CHEBI:10329"/>
        <dbReference type="ChEBI" id="CHEBI:15378"/>
        <dbReference type="ChEBI" id="CHEBI:18408"/>
        <dbReference type="ChEBI" id="CHEBI:58115"/>
        <dbReference type="ChEBI" id="CHEBI:60487"/>
        <dbReference type="EC" id="2.7.8.26"/>
    </reaction>
</comment>
<dbReference type="PANTHER" id="PTHR34148:SF1">
    <property type="entry name" value="ADENOSYLCOBINAMIDE-GDP RIBAZOLETRANSFERASE"/>
    <property type="match status" value="1"/>
</dbReference>
<evidence type="ECO:0000256" key="9">
    <source>
        <dbReference type="ARBA" id="ARBA00022679"/>
    </source>
</evidence>